<keyword evidence="3" id="KW-1185">Reference proteome</keyword>
<feature type="transmembrane region" description="Helical" evidence="1">
    <location>
        <begin position="99"/>
        <end position="121"/>
    </location>
</feature>
<protein>
    <submittedName>
        <fullName evidence="2">Uncharacterized protein</fullName>
    </submittedName>
</protein>
<sequence length="127" mass="14013">MERQMDEIRRLAYESVARACGFTFLAVICMMIGLSYEPGQSFRFGGIATLILCAALLERAHSAETRDHRRTEVWLHLEKSARPHEPAARRVVGGALREAYLAFARHTAACAAVLLTGSLLLDLASVL</sequence>
<keyword evidence="1" id="KW-0812">Transmembrane</keyword>
<gene>
    <name evidence="2" type="ORF">D9R14_05335</name>
</gene>
<name>A0A3L7AL93_9HYPH</name>
<keyword evidence="1" id="KW-1133">Transmembrane helix</keyword>
<reference evidence="2 3" key="1">
    <citation type="submission" date="2018-10" db="EMBL/GenBank/DDBJ databases">
        <title>Xanthobacter tagetidis genome sequencing and assembly.</title>
        <authorList>
            <person name="Maclea K.S."/>
            <person name="Goen A.E."/>
            <person name="Fatima S.A."/>
        </authorList>
    </citation>
    <scope>NUCLEOTIDE SEQUENCE [LARGE SCALE GENOMIC DNA]</scope>
    <source>
        <strain evidence="2 3">ATCC 700314</strain>
    </source>
</reference>
<evidence type="ECO:0000256" key="1">
    <source>
        <dbReference type="SAM" id="Phobius"/>
    </source>
</evidence>
<feature type="transmembrane region" description="Helical" evidence="1">
    <location>
        <begin position="12"/>
        <end position="36"/>
    </location>
</feature>
<dbReference type="Proteomes" id="UP000269692">
    <property type="component" value="Unassembled WGS sequence"/>
</dbReference>
<accession>A0A3L7AL93</accession>
<comment type="caution">
    <text evidence="2">The sequence shown here is derived from an EMBL/GenBank/DDBJ whole genome shotgun (WGS) entry which is preliminary data.</text>
</comment>
<feature type="transmembrane region" description="Helical" evidence="1">
    <location>
        <begin position="42"/>
        <end position="60"/>
    </location>
</feature>
<proteinExistence type="predicted"/>
<keyword evidence="1" id="KW-0472">Membrane</keyword>
<evidence type="ECO:0000313" key="3">
    <source>
        <dbReference type="Proteomes" id="UP000269692"/>
    </source>
</evidence>
<dbReference type="AlphaFoldDB" id="A0A3L7AL93"/>
<evidence type="ECO:0000313" key="2">
    <source>
        <dbReference type="EMBL" id="RLP80480.1"/>
    </source>
</evidence>
<organism evidence="2 3">
    <name type="scientific">Xanthobacter tagetidis</name>
    <dbReference type="NCBI Taxonomy" id="60216"/>
    <lineage>
        <taxon>Bacteria</taxon>
        <taxon>Pseudomonadati</taxon>
        <taxon>Pseudomonadota</taxon>
        <taxon>Alphaproteobacteria</taxon>
        <taxon>Hyphomicrobiales</taxon>
        <taxon>Xanthobacteraceae</taxon>
        <taxon>Xanthobacter</taxon>
    </lineage>
</organism>
<dbReference type="EMBL" id="RCTF01000003">
    <property type="protein sequence ID" value="RLP80480.1"/>
    <property type="molecule type" value="Genomic_DNA"/>
</dbReference>